<dbReference type="AlphaFoldDB" id="A0A415HVC2"/>
<name>A0A415HVC2_9FIRM</name>
<protein>
    <recommendedName>
        <fullName evidence="3">Bacillus phage SPbeta YonK domain-containing protein</fullName>
    </recommendedName>
</protein>
<organism evidence="1 2">
    <name type="scientific">Blautia obeum</name>
    <dbReference type="NCBI Taxonomy" id="40520"/>
    <lineage>
        <taxon>Bacteria</taxon>
        <taxon>Bacillati</taxon>
        <taxon>Bacillota</taxon>
        <taxon>Clostridia</taxon>
        <taxon>Lachnospirales</taxon>
        <taxon>Lachnospiraceae</taxon>
        <taxon>Blautia</taxon>
    </lineage>
</organism>
<sequence length="69" mass="7577">MANKKSNGYSYTKSTTTTKKMVGIYDAEAGIITVDGTEEKELLTELQDFEGAIVEISITVKDKENLADE</sequence>
<dbReference type="Proteomes" id="UP000284267">
    <property type="component" value="Unassembled WGS sequence"/>
</dbReference>
<evidence type="ECO:0008006" key="3">
    <source>
        <dbReference type="Google" id="ProtNLM"/>
    </source>
</evidence>
<evidence type="ECO:0000313" key="2">
    <source>
        <dbReference type="Proteomes" id="UP000284267"/>
    </source>
</evidence>
<gene>
    <name evidence="1" type="ORF">DW040_02450</name>
</gene>
<reference evidence="1 2" key="1">
    <citation type="submission" date="2018-08" db="EMBL/GenBank/DDBJ databases">
        <title>A genome reference for cultivated species of the human gut microbiota.</title>
        <authorList>
            <person name="Zou Y."/>
            <person name="Xue W."/>
            <person name="Luo G."/>
        </authorList>
    </citation>
    <scope>NUCLEOTIDE SEQUENCE [LARGE SCALE GENOMIC DNA]</scope>
    <source>
        <strain evidence="1 2">AF39-4</strain>
    </source>
</reference>
<accession>A0A415HVC2</accession>
<evidence type="ECO:0000313" key="1">
    <source>
        <dbReference type="EMBL" id="RHK98185.1"/>
    </source>
</evidence>
<comment type="caution">
    <text evidence="1">The sequence shown here is derived from an EMBL/GenBank/DDBJ whole genome shotgun (WGS) entry which is preliminary data.</text>
</comment>
<proteinExistence type="predicted"/>
<dbReference type="EMBL" id="QROE01000001">
    <property type="protein sequence ID" value="RHK98185.1"/>
    <property type="molecule type" value="Genomic_DNA"/>
</dbReference>
<dbReference type="RefSeq" id="WP_118367442.1">
    <property type="nucleotide sequence ID" value="NZ_CABJDZ010000001.1"/>
</dbReference>